<dbReference type="InterPro" id="IPR011333">
    <property type="entry name" value="SKP1/BTB/POZ_sf"/>
</dbReference>
<dbReference type="AlphaFoldDB" id="A0A2P6MQH9"/>
<keyword evidence="5" id="KW-0406">Ion transport</keyword>
<dbReference type="GO" id="GO:0051260">
    <property type="term" value="P:protein homooligomerization"/>
    <property type="evidence" value="ECO:0007669"/>
    <property type="project" value="InterPro"/>
</dbReference>
<evidence type="ECO:0000256" key="4">
    <source>
        <dbReference type="ARBA" id="ARBA00022989"/>
    </source>
</evidence>
<evidence type="ECO:0000256" key="2">
    <source>
        <dbReference type="ARBA" id="ARBA00022448"/>
    </source>
</evidence>
<dbReference type="FunCoup" id="A0A2P6MQH9">
    <property type="interactions" value="82"/>
</dbReference>
<sequence>MSRVVLNVGGSRFEVSKATLLKYPNTLLGSIDQLQAEPDGVYFFDRNPKVFEIILDFYRTGKLMIPSDVPMDKVKEELAFFSIRFDEEDSDTQEEEDDLDRDDRVIEKANITEAIHYALPLVRSKNRYFINRGARVLQGVRERNKSSDMEATTQEYRNLGYLLSVALYRMNHLGRAKKEIRETILKYGEDLETACLDTMLDDRVEAIRQGLITVVVGAGVIFLLQRNRVAISSFLSSLPSKLGFS</sequence>
<dbReference type="OrthoDB" id="10025005at2759"/>
<dbReference type="InterPro" id="IPR003131">
    <property type="entry name" value="T1-type_BTB"/>
</dbReference>
<evidence type="ECO:0000256" key="7">
    <source>
        <dbReference type="ARBA" id="ARBA00023303"/>
    </source>
</evidence>
<evidence type="ECO:0000256" key="3">
    <source>
        <dbReference type="ARBA" id="ARBA00022692"/>
    </source>
</evidence>
<evidence type="ECO:0000256" key="5">
    <source>
        <dbReference type="ARBA" id="ARBA00023065"/>
    </source>
</evidence>
<keyword evidence="2" id="KW-0813">Transport</keyword>
<evidence type="ECO:0000313" key="10">
    <source>
        <dbReference type="Proteomes" id="UP000241769"/>
    </source>
</evidence>
<dbReference type="GO" id="GO:0001508">
    <property type="term" value="P:action potential"/>
    <property type="evidence" value="ECO:0007669"/>
    <property type="project" value="TreeGrafter"/>
</dbReference>
<dbReference type="InterPro" id="IPR028325">
    <property type="entry name" value="VG_K_chnl"/>
</dbReference>
<dbReference type="PRINTS" id="PR01498">
    <property type="entry name" value="SHAWCHANNEL"/>
</dbReference>
<keyword evidence="7" id="KW-0407">Ion channel</keyword>
<name>A0A2P6MQH9_9EUKA</name>
<keyword evidence="4" id="KW-1133">Transmembrane helix</keyword>
<dbReference type="Gene3D" id="1.25.40.10">
    <property type="entry name" value="Tetratricopeptide repeat domain"/>
    <property type="match status" value="1"/>
</dbReference>
<dbReference type="InterPro" id="IPR011990">
    <property type="entry name" value="TPR-like_helical_dom_sf"/>
</dbReference>
<dbReference type="GO" id="GO:0005249">
    <property type="term" value="F:voltage-gated potassium channel activity"/>
    <property type="evidence" value="ECO:0007669"/>
    <property type="project" value="InterPro"/>
</dbReference>
<dbReference type="InterPro" id="IPR000210">
    <property type="entry name" value="BTB/POZ_dom"/>
</dbReference>
<dbReference type="SUPFAM" id="SSF54695">
    <property type="entry name" value="POZ domain"/>
    <property type="match status" value="1"/>
</dbReference>
<comment type="subcellular location">
    <subcellularLocation>
        <location evidence="1">Membrane</location>
        <topology evidence="1">Multi-pass membrane protein</topology>
    </subcellularLocation>
</comment>
<keyword evidence="3" id="KW-0812">Transmembrane</keyword>
<dbReference type="InterPro" id="IPR003974">
    <property type="entry name" value="K_chnl_volt-dep_Kv3"/>
</dbReference>
<dbReference type="STRING" id="1890364.A0A2P6MQH9"/>
<organism evidence="9 10">
    <name type="scientific">Planoprotostelium fungivorum</name>
    <dbReference type="NCBI Taxonomy" id="1890364"/>
    <lineage>
        <taxon>Eukaryota</taxon>
        <taxon>Amoebozoa</taxon>
        <taxon>Evosea</taxon>
        <taxon>Variosea</taxon>
        <taxon>Cavosteliida</taxon>
        <taxon>Cavosteliaceae</taxon>
        <taxon>Planoprotostelium</taxon>
    </lineage>
</organism>
<dbReference type="Pfam" id="PF02214">
    <property type="entry name" value="BTB_2"/>
    <property type="match status" value="1"/>
</dbReference>
<proteinExistence type="predicted"/>
<dbReference type="Gene3D" id="3.30.710.10">
    <property type="entry name" value="Potassium Channel Kv1.1, Chain A"/>
    <property type="match status" value="1"/>
</dbReference>
<evidence type="ECO:0000256" key="1">
    <source>
        <dbReference type="ARBA" id="ARBA00004141"/>
    </source>
</evidence>
<reference evidence="9 10" key="1">
    <citation type="journal article" date="2018" name="Genome Biol. Evol.">
        <title>Multiple Roots of Fruiting Body Formation in Amoebozoa.</title>
        <authorList>
            <person name="Hillmann F."/>
            <person name="Forbes G."/>
            <person name="Novohradska S."/>
            <person name="Ferling I."/>
            <person name="Riege K."/>
            <person name="Groth M."/>
            <person name="Westermann M."/>
            <person name="Marz M."/>
            <person name="Spaller T."/>
            <person name="Winckler T."/>
            <person name="Schaap P."/>
            <person name="Glockner G."/>
        </authorList>
    </citation>
    <scope>NUCLEOTIDE SEQUENCE [LARGE SCALE GENOMIC DNA]</scope>
    <source>
        <strain evidence="9 10">Jena</strain>
    </source>
</reference>
<evidence type="ECO:0000313" key="9">
    <source>
        <dbReference type="EMBL" id="PRP73936.1"/>
    </source>
</evidence>
<dbReference type="InParanoid" id="A0A2P6MQH9"/>
<dbReference type="Proteomes" id="UP000241769">
    <property type="component" value="Unassembled WGS sequence"/>
</dbReference>
<evidence type="ECO:0000256" key="6">
    <source>
        <dbReference type="ARBA" id="ARBA00023136"/>
    </source>
</evidence>
<dbReference type="EMBL" id="MDYQ01000520">
    <property type="protein sequence ID" value="PRP73936.1"/>
    <property type="molecule type" value="Genomic_DNA"/>
</dbReference>
<dbReference type="PROSITE" id="PS50097">
    <property type="entry name" value="BTB"/>
    <property type="match status" value="1"/>
</dbReference>
<dbReference type="PANTHER" id="PTHR11537:SF254">
    <property type="entry name" value="POTASSIUM VOLTAGE-GATED CHANNEL PROTEIN SHAB"/>
    <property type="match status" value="1"/>
</dbReference>
<gene>
    <name evidence="9" type="ORF">PROFUN_08129</name>
</gene>
<dbReference type="PANTHER" id="PTHR11537">
    <property type="entry name" value="VOLTAGE-GATED POTASSIUM CHANNEL"/>
    <property type="match status" value="1"/>
</dbReference>
<evidence type="ECO:0000259" key="8">
    <source>
        <dbReference type="PROSITE" id="PS50097"/>
    </source>
</evidence>
<comment type="caution">
    <text evidence="9">The sequence shown here is derived from an EMBL/GenBank/DDBJ whole genome shotgun (WGS) entry which is preliminary data.</text>
</comment>
<dbReference type="GO" id="GO:0008076">
    <property type="term" value="C:voltage-gated potassium channel complex"/>
    <property type="evidence" value="ECO:0007669"/>
    <property type="project" value="InterPro"/>
</dbReference>
<accession>A0A2P6MQH9</accession>
<keyword evidence="6" id="KW-0472">Membrane</keyword>
<keyword evidence="10" id="KW-1185">Reference proteome</keyword>
<dbReference type="SMART" id="SM00225">
    <property type="entry name" value="BTB"/>
    <property type="match status" value="1"/>
</dbReference>
<dbReference type="CDD" id="cd18317">
    <property type="entry name" value="BTB_POZ_Kv"/>
    <property type="match status" value="1"/>
</dbReference>
<feature type="domain" description="BTB" evidence="8">
    <location>
        <begin position="2"/>
        <end position="67"/>
    </location>
</feature>
<protein>
    <recommendedName>
        <fullName evidence="8">BTB domain-containing protein</fullName>
    </recommendedName>
</protein>